<evidence type="ECO:0000313" key="1">
    <source>
        <dbReference type="EMBL" id="GFR01648.1"/>
    </source>
</evidence>
<dbReference type="AlphaFoldDB" id="A0A8X6GDC7"/>
<proteinExistence type="predicted"/>
<dbReference type="Proteomes" id="UP000887116">
    <property type="component" value="Unassembled WGS sequence"/>
</dbReference>
<keyword evidence="2" id="KW-1185">Reference proteome</keyword>
<accession>A0A8X6GDC7</accession>
<organism evidence="1 2">
    <name type="scientific">Trichonephila clavata</name>
    <name type="common">Joro spider</name>
    <name type="synonym">Nephila clavata</name>
    <dbReference type="NCBI Taxonomy" id="2740835"/>
    <lineage>
        <taxon>Eukaryota</taxon>
        <taxon>Metazoa</taxon>
        <taxon>Ecdysozoa</taxon>
        <taxon>Arthropoda</taxon>
        <taxon>Chelicerata</taxon>
        <taxon>Arachnida</taxon>
        <taxon>Araneae</taxon>
        <taxon>Araneomorphae</taxon>
        <taxon>Entelegynae</taxon>
        <taxon>Araneoidea</taxon>
        <taxon>Nephilidae</taxon>
        <taxon>Trichonephila</taxon>
    </lineage>
</organism>
<gene>
    <name evidence="1" type="ORF">TNCT_524451</name>
</gene>
<dbReference type="EMBL" id="BMAO01035158">
    <property type="protein sequence ID" value="GFR01648.1"/>
    <property type="molecule type" value="Genomic_DNA"/>
</dbReference>
<name>A0A8X6GDC7_TRICU</name>
<protein>
    <submittedName>
        <fullName evidence="1">Uncharacterized protein</fullName>
    </submittedName>
</protein>
<reference evidence="1" key="1">
    <citation type="submission" date="2020-07" db="EMBL/GenBank/DDBJ databases">
        <title>Multicomponent nature underlies the extraordinary mechanical properties of spider dragline silk.</title>
        <authorList>
            <person name="Kono N."/>
            <person name="Nakamura H."/>
            <person name="Mori M."/>
            <person name="Yoshida Y."/>
            <person name="Ohtoshi R."/>
            <person name="Malay A.D."/>
            <person name="Moran D.A.P."/>
            <person name="Tomita M."/>
            <person name="Numata K."/>
            <person name="Arakawa K."/>
        </authorList>
    </citation>
    <scope>NUCLEOTIDE SEQUENCE</scope>
</reference>
<comment type="caution">
    <text evidence="1">The sequence shown here is derived from an EMBL/GenBank/DDBJ whole genome shotgun (WGS) entry which is preliminary data.</text>
</comment>
<evidence type="ECO:0000313" key="2">
    <source>
        <dbReference type="Proteomes" id="UP000887116"/>
    </source>
</evidence>
<sequence>MNSPMVLVLMLGQNCDIILCIIISMTGRGSFGLGALGGRGGHSNLVLGPEMVCVANSLSVALSGKLKLTCVTPGVLRRNLLADLLAGGVLNS</sequence>